<keyword evidence="4 8" id="KW-0597">Phosphoprotein</keyword>
<dbReference type="SMART" id="SM00091">
    <property type="entry name" value="PAS"/>
    <property type="match status" value="5"/>
</dbReference>
<dbReference type="InterPro" id="IPR011006">
    <property type="entry name" value="CheY-like_superfamily"/>
</dbReference>
<reference evidence="14 15" key="1">
    <citation type="submission" date="2021-08" db="EMBL/GenBank/DDBJ databases">
        <title>Draft genome sequence of Spirulina subsalsa with high tolerance to salinity and hype-accumulation of phycocyanin.</title>
        <authorList>
            <person name="Pei H."/>
            <person name="Jiang L."/>
        </authorList>
    </citation>
    <scope>NUCLEOTIDE SEQUENCE [LARGE SCALE GENOMIC DNA]</scope>
    <source>
        <strain evidence="14 15">FACHB-351</strain>
    </source>
</reference>
<dbReference type="SUPFAM" id="SSF55781">
    <property type="entry name" value="GAF domain-like"/>
    <property type="match status" value="4"/>
</dbReference>
<dbReference type="InterPro" id="IPR001789">
    <property type="entry name" value="Sig_transdc_resp-reg_receiver"/>
</dbReference>
<dbReference type="SUPFAM" id="SSF55785">
    <property type="entry name" value="PYP-like sensor domain (PAS domain)"/>
    <property type="match status" value="5"/>
</dbReference>
<dbReference type="InterPro" id="IPR035965">
    <property type="entry name" value="PAS-like_dom_sf"/>
</dbReference>
<dbReference type="InterPro" id="IPR013656">
    <property type="entry name" value="PAS_4"/>
</dbReference>
<feature type="domain" description="PAS" evidence="12">
    <location>
        <begin position="1437"/>
        <end position="1506"/>
    </location>
</feature>
<feature type="domain" description="PAS" evidence="12">
    <location>
        <begin position="520"/>
        <end position="590"/>
    </location>
</feature>
<dbReference type="SMART" id="SM00388">
    <property type="entry name" value="HisKA"/>
    <property type="match status" value="1"/>
</dbReference>
<dbReference type="InterPro" id="IPR003018">
    <property type="entry name" value="GAF"/>
</dbReference>
<dbReference type="InterPro" id="IPR016132">
    <property type="entry name" value="Phyto_chromo_attachment"/>
</dbReference>
<dbReference type="Gene3D" id="1.10.287.130">
    <property type="match status" value="1"/>
</dbReference>
<organism evidence="14 15">
    <name type="scientific">Spirulina subsalsa FACHB-351</name>
    <dbReference type="NCBI Taxonomy" id="234711"/>
    <lineage>
        <taxon>Bacteria</taxon>
        <taxon>Bacillati</taxon>
        <taxon>Cyanobacteriota</taxon>
        <taxon>Cyanophyceae</taxon>
        <taxon>Spirulinales</taxon>
        <taxon>Spirulinaceae</taxon>
        <taxon>Spirulina</taxon>
    </lineage>
</organism>
<comment type="similarity">
    <text evidence="2">In the N-terminal section; belongs to the phytochrome family.</text>
</comment>
<dbReference type="CDD" id="cd19920">
    <property type="entry name" value="REC_PA4781-like"/>
    <property type="match status" value="1"/>
</dbReference>
<evidence type="ECO:0000256" key="2">
    <source>
        <dbReference type="ARBA" id="ARBA00006402"/>
    </source>
</evidence>
<evidence type="ECO:0000256" key="4">
    <source>
        <dbReference type="ARBA" id="ARBA00022553"/>
    </source>
</evidence>
<dbReference type="InterPro" id="IPR005467">
    <property type="entry name" value="His_kinase_dom"/>
</dbReference>
<dbReference type="Pfam" id="PF02518">
    <property type="entry name" value="HATPase_c"/>
    <property type="match status" value="1"/>
</dbReference>
<feature type="domain" description="PAC" evidence="13">
    <location>
        <begin position="714"/>
        <end position="765"/>
    </location>
</feature>
<proteinExistence type="inferred from homology"/>
<evidence type="ECO:0000259" key="12">
    <source>
        <dbReference type="PROSITE" id="PS50112"/>
    </source>
</evidence>
<evidence type="ECO:0000313" key="15">
    <source>
        <dbReference type="Proteomes" id="UP001526426"/>
    </source>
</evidence>
<dbReference type="InterPro" id="IPR000014">
    <property type="entry name" value="PAS"/>
</dbReference>
<dbReference type="PROSITE" id="PS50109">
    <property type="entry name" value="HIS_KIN"/>
    <property type="match status" value="1"/>
</dbReference>
<evidence type="ECO:0000256" key="6">
    <source>
        <dbReference type="ARBA" id="ARBA00022777"/>
    </source>
</evidence>
<dbReference type="PROSITE" id="PS50110">
    <property type="entry name" value="RESPONSE_REGULATORY"/>
    <property type="match status" value="1"/>
</dbReference>
<dbReference type="SUPFAM" id="SSF52172">
    <property type="entry name" value="CheY-like"/>
    <property type="match status" value="1"/>
</dbReference>
<feature type="domain" description="PAS" evidence="12">
    <location>
        <begin position="640"/>
        <end position="710"/>
    </location>
</feature>
<keyword evidence="6" id="KW-0418">Kinase</keyword>
<dbReference type="PROSITE" id="PS50113">
    <property type="entry name" value="PAC"/>
    <property type="match status" value="2"/>
</dbReference>
<dbReference type="InterPro" id="IPR004358">
    <property type="entry name" value="Sig_transdc_His_kin-like_C"/>
</dbReference>
<dbReference type="Gene3D" id="3.30.450.20">
    <property type="entry name" value="PAS domain"/>
    <property type="match status" value="5"/>
</dbReference>
<dbReference type="SMART" id="SM00065">
    <property type="entry name" value="GAF"/>
    <property type="match status" value="4"/>
</dbReference>
<feature type="domain" description="Histidine kinase" evidence="10">
    <location>
        <begin position="1564"/>
        <end position="1790"/>
    </location>
</feature>
<evidence type="ECO:0000256" key="3">
    <source>
        <dbReference type="ARBA" id="ARBA00012438"/>
    </source>
</evidence>
<dbReference type="Pfam" id="PF01590">
    <property type="entry name" value="GAF"/>
    <property type="match status" value="2"/>
</dbReference>
<dbReference type="Pfam" id="PF00072">
    <property type="entry name" value="Response_reg"/>
    <property type="match status" value="1"/>
</dbReference>
<dbReference type="RefSeq" id="WP_265264990.1">
    <property type="nucleotide sequence ID" value="NZ_JAIHOM010000058.1"/>
</dbReference>
<feature type="domain" description="PAC" evidence="13">
    <location>
        <begin position="1508"/>
        <end position="1560"/>
    </location>
</feature>
<dbReference type="Pfam" id="PF00512">
    <property type="entry name" value="HisKA"/>
    <property type="match status" value="1"/>
</dbReference>
<dbReference type="SMART" id="SM00086">
    <property type="entry name" value="PAC"/>
    <property type="match status" value="3"/>
</dbReference>
<dbReference type="Pfam" id="PF08448">
    <property type="entry name" value="PAS_4"/>
    <property type="match status" value="2"/>
</dbReference>
<dbReference type="SMART" id="SM00387">
    <property type="entry name" value="HATPase_c"/>
    <property type="match status" value="1"/>
</dbReference>
<dbReference type="SUPFAM" id="SSF55874">
    <property type="entry name" value="ATPase domain of HSP90 chaperone/DNA topoisomerase II/histidine kinase"/>
    <property type="match status" value="1"/>
</dbReference>
<dbReference type="EC" id="2.7.13.3" evidence="3"/>
<name>A0ABT3L6N1_9CYAN</name>
<dbReference type="EMBL" id="JAIHOM010000058">
    <property type="protein sequence ID" value="MCW6037154.1"/>
    <property type="molecule type" value="Genomic_DNA"/>
</dbReference>
<evidence type="ECO:0000256" key="7">
    <source>
        <dbReference type="ARBA" id="ARBA00023012"/>
    </source>
</evidence>
<evidence type="ECO:0000256" key="1">
    <source>
        <dbReference type="ARBA" id="ARBA00000085"/>
    </source>
</evidence>
<dbReference type="CDD" id="cd16922">
    <property type="entry name" value="HATPase_EvgS-ArcB-TorS-like"/>
    <property type="match status" value="1"/>
</dbReference>
<dbReference type="InterPro" id="IPR003594">
    <property type="entry name" value="HATPase_dom"/>
</dbReference>
<dbReference type="NCBIfam" id="TIGR00229">
    <property type="entry name" value="sensory_box"/>
    <property type="match status" value="4"/>
</dbReference>
<feature type="domain" description="Response regulatory" evidence="11">
    <location>
        <begin position="12"/>
        <end position="128"/>
    </location>
</feature>
<dbReference type="PANTHER" id="PTHR43047:SF72">
    <property type="entry name" value="OSMOSENSING HISTIDINE PROTEIN KINASE SLN1"/>
    <property type="match status" value="1"/>
</dbReference>
<evidence type="ECO:0000256" key="8">
    <source>
        <dbReference type="PROSITE-ProRule" id="PRU00169"/>
    </source>
</evidence>
<gene>
    <name evidence="14" type="ORF">K4A83_12865</name>
</gene>
<dbReference type="InterPro" id="IPR036890">
    <property type="entry name" value="HATPase_C_sf"/>
</dbReference>
<dbReference type="InterPro" id="IPR036097">
    <property type="entry name" value="HisK_dim/P_sf"/>
</dbReference>
<dbReference type="InterPro" id="IPR000700">
    <property type="entry name" value="PAS-assoc_C"/>
</dbReference>
<comment type="caution">
    <text evidence="14">The sequence shown here is derived from an EMBL/GenBank/DDBJ whole genome shotgun (WGS) entry which is preliminary data.</text>
</comment>
<dbReference type="InterPro" id="IPR001610">
    <property type="entry name" value="PAC"/>
</dbReference>
<evidence type="ECO:0000259" key="11">
    <source>
        <dbReference type="PROSITE" id="PS50110"/>
    </source>
</evidence>
<feature type="domain" description="Phytochrome chromophore attachment site" evidence="9">
    <location>
        <begin position="1252"/>
        <end position="1388"/>
    </location>
</feature>
<dbReference type="Gene3D" id="3.30.565.10">
    <property type="entry name" value="Histidine kinase-like ATPase, C-terminal domain"/>
    <property type="match status" value="1"/>
</dbReference>
<keyword evidence="7" id="KW-0902">Two-component regulatory system</keyword>
<sequence length="1793" mass="201762">MKTLQNPNSTYNIVVVDDTPANLRLLTTLLTQQGYDVRPAINGQLALSAVRAMLPDLILLDIMMPDLSGYEVCRELKADERTRDIPIIFISALDNEVDKVHAFRVGGVDYIPKPFQQAEVVARVNNQLRLLTANRQLKIQNEQLKRFSGDLRELHRLHRTVYQNFENLAQDYLKTGCELLGFTKGMIEARSSSGLICQAQESLTDGEVTGHEPWTQRVIEQQQTLIYDDLTRETEHLGSYIGTPIWVDGQVYGSLTFCSPLPRYLETETPQMQCHDVEILELMAQSLGKYIMGHQGELRRRGEAVRRAKAEEATQVLLRVTQAINHAPDFELALEAALAELCVSSGWTYGEAWVPRSSGDCLECSLASYIHEAQLADYPEIYQRIQAFQEASETMTLGRGEGLAGRVWATGEQVYLQDLRDGESLVRQDLAQACRFKMALAIPIWGGRGTPEHCPDWGRGDEASGHQVYREMPLSPPPLAVLVFFRCESMDGLEGDEERLLQFVSAITAQLGTVIQKKQTEAELRTIFATMDDLISLYDREGRCLKFTNTKSNFFLKPPAELLNKTLAEVLPEELAAFHQEAIDRALSDRTTQRLEYSLMMGPALRWFSTNISPMSEDTVLFVTRDITESKTIQEELFAAQARFQAIFESASLGIAVMALDGTLMDSNAAFQDFLGYLAEELQGLTLDSFTDPRDVNLDAQDFENLLLGRTQAYSVEKRYIRSDTSLVWGRLTVCAVKKGGVVEFIFGLMEDISEAQRAAEETQLLLNITQAFVNAPDLDSALTAALEQVCLSSGWGYGEVWIPSLDGERLECSPAWYIEPTIEGETQENMQAFRAESEGLTFERGEGLPGHVWLQGEPEFFQLGDTLDRNIGLHYFNRRGLAEQRGIQAGLAVPIVIPPILTIDPPEPGRVLAVLVFFRFQSFSLNPLPEDERLAELIFSVATQLGTIMQHKQTEAELQAILAAMDDLVLIRDRTGRCVKVAHTKAKALQQGQSLYPGQSLQERFTPELTQAHLACIQESLTTGQPTSLEYTVTVDRDEICLDGRFSPISQQAVVVVARDISQRKMVEEKLRANEAEMRGIFEAMTDVVLVINARKQEIQVMPTNYSKLYGERDVVSEVFSKFFGSDCRAEFWRPVEEAIASHQTVSFDYSLDNGEQTIWFDASISPLPQQFVIWVARDISDRVQAELELQTLTSQLEERILNRTAQLREANHILRAEVTARVEAEEKLQKAYERVQLLSELTLKIRQSLDLEDILQTTVIEVQRVLNVDRVLLVQERPDGLKNSIREVVLDPWPTVESQGCYDDIMQHKGITTLQQDQVLVIPDVTALELPPAEQDFLTRLQVKAKLVIPIFYQDQLWGKLVLHQCQDIRPWHQDEIELLTALVDQIAIALSQAKLLNHLEELVTARTAELRRANTKLQQEIRDRLLAELALRRSEMQLRLITDALPVLISYVDAEQRYRFHNKTYGDWFGLSRDQITGRSAEEVLGHLYPFIQKYIQAALAGQKINFELQTPKINGQSRYISVTFIPDQTGDGGVRGYFGVMVDISDRKAVEQMKDDFLSIASHELRTPLTSIRGSLGLLATGRLGTLDSKGQQMLSIAVKNTERLTRLLNDILDLERIASGRVEMCKQACNAPELMLSAKDAMQSMAEQEGITLKLEVDHHPLPSPPPSIPLQVDPDQIQQTLTNLISNAIKFSRPENFVWIGVVAGTEEIQFYVRDRGRGIPADKLEAIFGRFQQVDASDSREKGGTGLGLPICREIVQQHGGKIWVESILGEGSTFYFTLPLGDQLF</sequence>
<evidence type="ECO:0000256" key="5">
    <source>
        <dbReference type="ARBA" id="ARBA00022679"/>
    </source>
</evidence>
<dbReference type="InterPro" id="IPR029016">
    <property type="entry name" value="GAF-like_dom_sf"/>
</dbReference>
<dbReference type="CDD" id="cd00130">
    <property type="entry name" value="PAS"/>
    <property type="match status" value="4"/>
</dbReference>
<protein>
    <recommendedName>
        <fullName evidence="3">histidine kinase</fullName>
        <ecNumber evidence="3">2.7.13.3</ecNumber>
    </recommendedName>
</protein>
<evidence type="ECO:0000259" key="10">
    <source>
        <dbReference type="PROSITE" id="PS50109"/>
    </source>
</evidence>
<dbReference type="Gene3D" id="3.40.50.2300">
    <property type="match status" value="1"/>
</dbReference>
<dbReference type="PROSITE" id="PS50112">
    <property type="entry name" value="PAS"/>
    <property type="match status" value="3"/>
</dbReference>
<dbReference type="Pfam" id="PF13426">
    <property type="entry name" value="PAS_9"/>
    <property type="match status" value="1"/>
</dbReference>
<evidence type="ECO:0000313" key="14">
    <source>
        <dbReference type="EMBL" id="MCW6037154.1"/>
    </source>
</evidence>
<feature type="modified residue" description="4-aspartylphosphate" evidence="8">
    <location>
        <position position="61"/>
    </location>
</feature>
<keyword evidence="15" id="KW-1185">Reference proteome</keyword>
<dbReference type="PRINTS" id="PR00344">
    <property type="entry name" value="BCTRLSENSOR"/>
</dbReference>
<dbReference type="Gene3D" id="3.30.450.40">
    <property type="match status" value="4"/>
</dbReference>
<dbReference type="Proteomes" id="UP001526426">
    <property type="component" value="Unassembled WGS sequence"/>
</dbReference>
<keyword evidence="5" id="KW-0808">Transferase</keyword>
<evidence type="ECO:0000259" key="9">
    <source>
        <dbReference type="PROSITE" id="PS50046"/>
    </source>
</evidence>
<dbReference type="PANTHER" id="PTHR43047">
    <property type="entry name" value="TWO-COMPONENT HISTIDINE PROTEIN KINASE"/>
    <property type="match status" value="1"/>
</dbReference>
<evidence type="ECO:0000259" key="13">
    <source>
        <dbReference type="PROSITE" id="PS50113"/>
    </source>
</evidence>
<dbReference type="PROSITE" id="PS50046">
    <property type="entry name" value="PHYTOCHROME_2"/>
    <property type="match status" value="1"/>
</dbReference>
<dbReference type="InterPro" id="IPR003661">
    <property type="entry name" value="HisK_dim/P_dom"/>
</dbReference>
<dbReference type="CDD" id="cd00082">
    <property type="entry name" value="HisKA"/>
    <property type="match status" value="1"/>
</dbReference>
<comment type="catalytic activity">
    <reaction evidence="1">
        <text>ATP + protein L-histidine = ADP + protein N-phospho-L-histidine.</text>
        <dbReference type="EC" id="2.7.13.3"/>
    </reaction>
</comment>
<accession>A0ABT3L6N1</accession>
<dbReference type="SMART" id="SM00448">
    <property type="entry name" value="REC"/>
    <property type="match status" value="1"/>
</dbReference>
<dbReference type="SUPFAM" id="SSF47384">
    <property type="entry name" value="Homodimeric domain of signal transducing histidine kinase"/>
    <property type="match status" value="1"/>
</dbReference>